<keyword evidence="13" id="KW-1185">Reference proteome</keyword>
<dbReference type="SUPFAM" id="SSF52343">
    <property type="entry name" value="Ferredoxin reductase-like, C-terminal NADP-linked domain"/>
    <property type="match status" value="1"/>
</dbReference>
<accession>A0AAF0CR75</accession>
<dbReference type="Gene3D" id="3.40.50.80">
    <property type="entry name" value="Nucleotide-binding domain of ferredoxin-NADP reductase (FNR) module"/>
    <property type="match status" value="1"/>
</dbReference>
<dbReference type="InterPro" id="IPR003097">
    <property type="entry name" value="CysJ-like_FAD-binding"/>
</dbReference>
<protein>
    <recommendedName>
        <fullName evidence="3">assimilatory sulfite reductase (NADPH)</fullName>
        <ecNumber evidence="3">1.8.1.2</ecNumber>
    </recommendedName>
</protein>
<comment type="cofactor">
    <cofactor evidence="1">
        <name>FMN</name>
        <dbReference type="ChEBI" id="CHEBI:58210"/>
    </cofactor>
</comment>
<dbReference type="InterPro" id="IPR001709">
    <property type="entry name" value="Flavoprot_Pyr_Nucl_cyt_Rdtase"/>
</dbReference>
<evidence type="ECO:0000256" key="8">
    <source>
        <dbReference type="ARBA" id="ARBA00023002"/>
    </source>
</evidence>
<reference evidence="12" key="1">
    <citation type="submission" date="2023-03" db="EMBL/GenBank/DDBJ databases">
        <title>Lomoglobus Profundus gen. nov., sp. nov., a novel member of the phylum Verrucomicrobia, isolated from deep-marine sediment of South China Sea.</title>
        <authorList>
            <person name="Ahmad T."/>
            <person name="Ishaq S.E."/>
            <person name="Wang F."/>
        </authorList>
    </citation>
    <scope>NUCLEOTIDE SEQUENCE</scope>
    <source>
        <strain evidence="12">LMO-M01</strain>
    </source>
</reference>
<proteinExistence type="predicted"/>
<dbReference type="InterPro" id="IPR039261">
    <property type="entry name" value="FNR_nucleotide-bd"/>
</dbReference>
<dbReference type="PANTHER" id="PTHR19384:SF128">
    <property type="entry name" value="NADPH OXIDOREDUCTASE A"/>
    <property type="match status" value="1"/>
</dbReference>
<evidence type="ECO:0000256" key="3">
    <source>
        <dbReference type="ARBA" id="ARBA00012604"/>
    </source>
</evidence>
<evidence type="ECO:0000313" key="12">
    <source>
        <dbReference type="EMBL" id="WED66486.1"/>
    </source>
</evidence>
<dbReference type="Gene3D" id="1.20.990.10">
    <property type="entry name" value="NADPH-cytochrome p450 Reductase, Chain A, domain 3"/>
    <property type="match status" value="1"/>
</dbReference>
<dbReference type="AlphaFoldDB" id="A0AAF0CR75"/>
<dbReference type="GO" id="GO:0019344">
    <property type="term" value="P:cysteine biosynthetic process"/>
    <property type="evidence" value="ECO:0007669"/>
    <property type="project" value="UniProtKB-KW"/>
</dbReference>
<comment type="catalytic activity">
    <reaction evidence="10">
        <text>hydrogen sulfide + 3 NADP(+) + 3 H2O = sulfite + 3 NADPH + 4 H(+)</text>
        <dbReference type="Rhea" id="RHEA:13801"/>
        <dbReference type="ChEBI" id="CHEBI:15377"/>
        <dbReference type="ChEBI" id="CHEBI:15378"/>
        <dbReference type="ChEBI" id="CHEBI:17359"/>
        <dbReference type="ChEBI" id="CHEBI:29919"/>
        <dbReference type="ChEBI" id="CHEBI:57783"/>
        <dbReference type="ChEBI" id="CHEBI:58349"/>
        <dbReference type="EC" id="1.8.1.2"/>
    </reaction>
</comment>
<evidence type="ECO:0000256" key="4">
    <source>
        <dbReference type="ARBA" id="ARBA00022630"/>
    </source>
</evidence>
<feature type="domain" description="FAD-binding FR-type" evidence="11">
    <location>
        <begin position="13"/>
        <end position="238"/>
    </location>
</feature>
<evidence type="ECO:0000256" key="10">
    <source>
        <dbReference type="ARBA" id="ARBA00052219"/>
    </source>
</evidence>
<dbReference type="GO" id="GO:0004783">
    <property type="term" value="F:sulfite reductase (NADPH) activity"/>
    <property type="evidence" value="ECO:0007669"/>
    <property type="project" value="UniProtKB-EC"/>
</dbReference>
<dbReference type="InterPro" id="IPR017938">
    <property type="entry name" value="Riboflavin_synthase-like_b-brl"/>
</dbReference>
<keyword evidence="6" id="KW-0274">FAD</keyword>
<dbReference type="CDD" id="cd06199">
    <property type="entry name" value="SiR"/>
    <property type="match status" value="1"/>
</dbReference>
<sequence>MSAPAAESEFSKTNPFPAKIVENRLLNQPGSSKETRHFVVDIAGSGLSYTVGDSLGVFATNRPVEVAEILEAIGASGEEMVSPAMLKLDEPITLHEALTSRLALASPTPKLLNALADKVTDPAEKSKLDELLAPENKEALRGWLEQRAYIDILQEFSSGRLSPQELVDLQRKLMPRLYSIASSPKVSPQGVHLTVAIVRYETNHRERVGVCSTFMADRVVTSETPVPVFVSNSHFGLPEDHAARDIIMVGPGTGIAPFRAFVQERAADKAPGRNWVFFGDQHAATDFLYEDEWKDYMASGAVTKLDLAWSRDQEVKVYVQDKMRESAAELWSWLEGGAIFYVCGDAKRMAKDVDQALHDIAAEQGGMSVEAAAAWVKQLKKDKRYQRDVY</sequence>
<dbReference type="NCBIfam" id="NF004859">
    <property type="entry name" value="PRK06214.1"/>
    <property type="match status" value="1"/>
</dbReference>
<dbReference type="EC" id="1.8.1.2" evidence="3"/>
<dbReference type="GO" id="GO:0010181">
    <property type="term" value="F:FMN binding"/>
    <property type="evidence" value="ECO:0007669"/>
    <property type="project" value="TreeGrafter"/>
</dbReference>
<name>A0AAF0CR75_9BACT</name>
<dbReference type="RefSeq" id="WP_330929068.1">
    <property type="nucleotide sequence ID" value="NZ_CP119075.1"/>
</dbReference>
<dbReference type="Proteomes" id="UP001218638">
    <property type="component" value="Chromosome"/>
</dbReference>
<dbReference type="GO" id="GO:0005829">
    <property type="term" value="C:cytosol"/>
    <property type="evidence" value="ECO:0007669"/>
    <property type="project" value="TreeGrafter"/>
</dbReference>
<dbReference type="Gene3D" id="2.40.30.10">
    <property type="entry name" value="Translation factors"/>
    <property type="match status" value="1"/>
</dbReference>
<evidence type="ECO:0000256" key="1">
    <source>
        <dbReference type="ARBA" id="ARBA00001917"/>
    </source>
</evidence>
<keyword evidence="5" id="KW-0288">FMN</keyword>
<evidence type="ECO:0000259" key="11">
    <source>
        <dbReference type="PROSITE" id="PS51384"/>
    </source>
</evidence>
<evidence type="ECO:0000313" key="13">
    <source>
        <dbReference type="Proteomes" id="UP001218638"/>
    </source>
</evidence>
<organism evidence="12 13">
    <name type="scientific">Synoicihabitans lomoniglobus</name>
    <dbReference type="NCBI Taxonomy" id="2909285"/>
    <lineage>
        <taxon>Bacteria</taxon>
        <taxon>Pseudomonadati</taxon>
        <taxon>Verrucomicrobiota</taxon>
        <taxon>Opitutia</taxon>
        <taxon>Opitutales</taxon>
        <taxon>Opitutaceae</taxon>
        <taxon>Synoicihabitans</taxon>
    </lineage>
</organism>
<dbReference type="PRINTS" id="PR00371">
    <property type="entry name" value="FPNCR"/>
</dbReference>
<dbReference type="InterPro" id="IPR001433">
    <property type="entry name" value="OxRdtase_FAD/NAD-bd"/>
</dbReference>
<gene>
    <name evidence="12" type="ORF">PXH66_06445</name>
</gene>
<keyword evidence="7" id="KW-0521">NADP</keyword>
<evidence type="ECO:0000256" key="7">
    <source>
        <dbReference type="ARBA" id="ARBA00022857"/>
    </source>
</evidence>
<evidence type="ECO:0000256" key="5">
    <source>
        <dbReference type="ARBA" id="ARBA00022643"/>
    </source>
</evidence>
<evidence type="ECO:0000256" key="9">
    <source>
        <dbReference type="ARBA" id="ARBA00023192"/>
    </source>
</evidence>
<keyword evidence="9" id="KW-0198">Cysteine biosynthesis</keyword>
<dbReference type="PROSITE" id="PS51384">
    <property type="entry name" value="FAD_FR"/>
    <property type="match status" value="1"/>
</dbReference>
<dbReference type="SUPFAM" id="SSF63380">
    <property type="entry name" value="Riboflavin synthase domain-like"/>
    <property type="match status" value="1"/>
</dbReference>
<keyword evidence="4" id="KW-0285">Flavoprotein</keyword>
<dbReference type="InterPro" id="IPR017927">
    <property type="entry name" value="FAD-bd_FR_type"/>
</dbReference>
<dbReference type="EMBL" id="CP119075">
    <property type="protein sequence ID" value="WED66486.1"/>
    <property type="molecule type" value="Genomic_DNA"/>
</dbReference>
<dbReference type="InterPro" id="IPR023173">
    <property type="entry name" value="NADPH_Cyt_P450_Rdtase_alpha"/>
</dbReference>
<evidence type="ECO:0000256" key="6">
    <source>
        <dbReference type="ARBA" id="ARBA00022827"/>
    </source>
</evidence>
<evidence type="ECO:0000256" key="2">
    <source>
        <dbReference type="ARBA" id="ARBA00001974"/>
    </source>
</evidence>
<dbReference type="FunFam" id="3.40.50.80:FF:000001">
    <property type="entry name" value="NADPH--cytochrome P450 reductase 1"/>
    <property type="match status" value="1"/>
</dbReference>
<dbReference type="PANTHER" id="PTHR19384">
    <property type="entry name" value="NITRIC OXIDE SYNTHASE-RELATED"/>
    <property type="match status" value="1"/>
</dbReference>
<keyword evidence="9" id="KW-0028">Amino-acid biosynthesis</keyword>
<dbReference type="GO" id="GO:0050660">
    <property type="term" value="F:flavin adenine dinucleotide binding"/>
    <property type="evidence" value="ECO:0007669"/>
    <property type="project" value="TreeGrafter"/>
</dbReference>
<dbReference type="Pfam" id="PF00667">
    <property type="entry name" value="FAD_binding_1"/>
    <property type="match status" value="1"/>
</dbReference>
<comment type="cofactor">
    <cofactor evidence="2">
        <name>FAD</name>
        <dbReference type="ChEBI" id="CHEBI:57692"/>
    </cofactor>
</comment>
<dbReference type="Pfam" id="PF00175">
    <property type="entry name" value="NAD_binding_1"/>
    <property type="match status" value="1"/>
</dbReference>
<dbReference type="KEGG" id="slom:PXH66_06445"/>
<keyword evidence="8 12" id="KW-0560">Oxidoreductase</keyword>